<dbReference type="AlphaFoldDB" id="A0A8X6MU51"/>
<accession>A0A8X6MU51</accession>
<evidence type="ECO:0000313" key="2">
    <source>
        <dbReference type="Proteomes" id="UP000887013"/>
    </source>
</evidence>
<proteinExistence type="predicted"/>
<evidence type="ECO:0000313" key="1">
    <source>
        <dbReference type="EMBL" id="GFS78054.1"/>
    </source>
</evidence>
<dbReference type="EMBL" id="BMAW01002328">
    <property type="protein sequence ID" value="GFS78054.1"/>
    <property type="molecule type" value="Genomic_DNA"/>
</dbReference>
<dbReference type="Proteomes" id="UP000887013">
    <property type="component" value="Unassembled WGS sequence"/>
</dbReference>
<name>A0A8X6MU51_NEPPI</name>
<gene>
    <name evidence="1" type="ORF">NPIL_669431</name>
</gene>
<comment type="caution">
    <text evidence="1">The sequence shown here is derived from an EMBL/GenBank/DDBJ whole genome shotgun (WGS) entry which is preliminary data.</text>
</comment>
<reference evidence="1" key="1">
    <citation type="submission" date="2020-08" db="EMBL/GenBank/DDBJ databases">
        <title>Multicomponent nature underlies the extraordinary mechanical properties of spider dragline silk.</title>
        <authorList>
            <person name="Kono N."/>
            <person name="Nakamura H."/>
            <person name="Mori M."/>
            <person name="Yoshida Y."/>
            <person name="Ohtoshi R."/>
            <person name="Malay A.D."/>
            <person name="Moran D.A.P."/>
            <person name="Tomita M."/>
            <person name="Numata K."/>
            <person name="Arakawa K."/>
        </authorList>
    </citation>
    <scope>NUCLEOTIDE SEQUENCE</scope>
</reference>
<organism evidence="1 2">
    <name type="scientific">Nephila pilipes</name>
    <name type="common">Giant wood spider</name>
    <name type="synonym">Nephila maculata</name>
    <dbReference type="NCBI Taxonomy" id="299642"/>
    <lineage>
        <taxon>Eukaryota</taxon>
        <taxon>Metazoa</taxon>
        <taxon>Ecdysozoa</taxon>
        <taxon>Arthropoda</taxon>
        <taxon>Chelicerata</taxon>
        <taxon>Arachnida</taxon>
        <taxon>Araneae</taxon>
        <taxon>Araneomorphae</taxon>
        <taxon>Entelegynae</taxon>
        <taxon>Araneoidea</taxon>
        <taxon>Nephilidae</taxon>
        <taxon>Nephila</taxon>
    </lineage>
</organism>
<keyword evidence="2" id="KW-1185">Reference proteome</keyword>
<protein>
    <submittedName>
        <fullName evidence="1">Uncharacterized protein</fullName>
    </submittedName>
</protein>
<sequence length="82" mass="9838">MSKLFRGETCGRSETIRELLKDLNNEENYISENELEREDCVKIQNYEFIGTDKDENDEQLFESTDEGKQYLKNKPRKMKIRI</sequence>